<protein>
    <recommendedName>
        <fullName evidence="7">C2H2-type domain-containing protein</fullName>
    </recommendedName>
</protein>
<dbReference type="KEGG" id="dpl:KGM_215704"/>
<dbReference type="SMART" id="SM00355">
    <property type="entry name" value="ZnF_C2H2"/>
    <property type="match status" value="6"/>
</dbReference>
<dbReference type="PANTHER" id="PTHR24379">
    <property type="entry name" value="KRAB AND ZINC FINGER DOMAIN-CONTAINING"/>
    <property type="match status" value="1"/>
</dbReference>
<dbReference type="InterPro" id="IPR012934">
    <property type="entry name" value="Znf_AD"/>
</dbReference>
<name>A0A212EHI6_DANPL</name>
<dbReference type="InterPro" id="IPR013087">
    <property type="entry name" value="Znf_C2H2_type"/>
</dbReference>
<reference evidence="8 9" key="1">
    <citation type="journal article" date="2011" name="Cell">
        <title>The monarch butterfly genome yields insights into long-distance migration.</title>
        <authorList>
            <person name="Zhan S."/>
            <person name="Merlin C."/>
            <person name="Boore J.L."/>
            <person name="Reppert S.M."/>
        </authorList>
    </citation>
    <scope>NUCLEOTIDE SEQUENCE [LARGE SCALE GENOMIC DNA]</scope>
    <source>
        <strain evidence="8">F-2</strain>
    </source>
</reference>
<proteinExistence type="predicted"/>
<organism evidence="8 9">
    <name type="scientific">Danaus plexippus plexippus</name>
    <dbReference type="NCBI Taxonomy" id="278856"/>
    <lineage>
        <taxon>Eukaryota</taxon>
        <taxon>Metazoa</taxon>
        <taxon>Ecdysozoa</taxon>
        <taxon>Arthropoda</taxon>
        <taxon>Hexapoda</taxon>
        <taxon>Insecta</taxon>
        <taxon>Pterygota</taxon>
        <taxon>Neoptera</taxon>
        <taxon>Endopterygota</taxon>
        <taxon>Lepidoptera</taxon>
        <taxon>Glossata</taxon>
        <taxon>Ditrysia</taxon>
        <taxon>Papilionoidea</taxon>
        <taxon>Nymphalidae</taxon>
        <taxon>Danainae</taxon>
        <taxon>Danaini</taxon>
        <taxon>Danaina</taxon>
        <taxon>Danaus</taxon>
        <taxon>Danaus</taxon>
    </lineage>
</organism>
<evidence type="ECO:0000256" key="4">
    <source>
        <dbReference type="ARBA" id="ARBA00022833"/>
    </source>
</evidence>
<dbReference type="SUPFAM" id="SSF57716">
    <property type="entry name" value="Glucocorticoid receptor-like (DNA-binding domain)"/>
    <property type="match status" value="1"/>
</dbReference>
<feature type="domain" description="C2H2-type" evidence="7">
    <location>
        <begin position="275"/>
        <end position="302"/>
    </location>
</feature>
<comment type="caution">
    <text evidence="8">The sequence shown here is derived from an EMBL/GenBank/DDBJ whole genome shotgun (WGS) entry which is preliminary data.</text>
</comment>
<dbReference type="InterPro" id="IPR036236">
    <property type="entry name" value="Znf_C2H2_sf"/>
</dbReference>
<keyword evidence="4" id="KW-0862">Zinc</keyword>
<dbReference type="AlphaFoldDB" id="A0A212EHI6"/>
<dbReference type="Pfam" id="PF07776">
    <property type="entry name" value="zf-AD"/>
    <property type="match status" value="1"/>
</dbReference>
<dbReference type="EMBL" id="AGBW02014879">
    <property type="protein sequence ID" value="OWR40945.1"/>
    <property type="molecule type" value="Genomic_DNA"/>
</dbReference>
<dbReference type="GO" id="GO:0000981">
    <property type="term" value="F:DNA-binding transcription factor activity, RNA polymerase II-specific"/>
    <property type="evidence" value="ECO:0007669"/>
    <property type="project" value="TreeGrafter"/>
</dbReference>
<sequence length="437" mass="50560">METPHVSILEDPTIHLHIKSCLPITINAGDHLPKSICESCISQLNDFYNFQLNARCSQDWLETSLQEKTRKTNEIKTYVQPLPDSEYNSDSLLEFLNNTVNIDEYLNNLGKEDIPGIVNMLDRTVGPEYKMNNKLNKAPSPKKKESPNKTKKPKKMDIDILDSDIEVVEELLKKEIEPKRRNIDKQYSCFACKTKEDNIKKLSHHLSICDNALRTCVHCGVLFDSKQKMRQHLLTHSVLTPLTCNCGQQFDTKERLLAHCRKCEIDHISSMGFLYSCKQCGETFSERFPLYKHAKDHIQKSQERVCDVCGHTFIGNEALFKHRKEEHEKAEKVSYRCKVCSFSTADRKLIYSHVQKHTEIKEPNRHLCELCGRRFATHATLQRHSSKHASNISKCHICHKQFANLKSKEEHLLEHIKIVMCEKCGQTVNSLDKHQCM</sequence>
<evidence type="ECO:0000256" key="1">
    <source>
        <dbReference type="ARBA" id="ARBA00022723"/>
    </source>
</evidence>
<evidence type="ECO:0000256" key="6">
    <source>
        <dbReference type="SAM" id="MobiDB-lite"/>
    </source>
</evidence>
<dbReference type="Gene3D" id="3.40.1800.20">
    <property type="match status" value="1"/>
</dbReference>
<dbReference type="PANTHER" id="PTHR24379:SF127">
    <property type="entry name" value="BLOODY FINGERS-RELATED"/>
    <property type="match status" value="1"/>
</dbReference>
<evidence type="ECO:0000313" key="8">
    <source>
        <dbReference type="EMBL" id="OWR40945.1"/>
    </source>
</evidence>
<keyword evidence="3 5" id="KW-0863">Zinc-finger</keyword>
<feature type="region of interest" description="Disordered" evidence="6">
    <location>
        <begin position="130"/>
        <end position="155"/>
    </location>
</feature>
<evidence type="ECO:0000259" key="7">
    <source>
        <dbReference type="PROSITE" id="PS50157"/>
    </source>
</evidence>
<feature type="domain" description="C2H2-type" evidence="7">
    <location>
        <begin position="214"/>
        <end position="241"/>
    </location>
</feature>
<evidence type="ECO:0000256" key="5">
    <source>
        <dbReference type="PROSITE-ProRule" id="PRU00042"/>
    </source>
</evidence>
<dbReference type="GO" id="GO:0005634">
    <property type="term" value="C:nucleus"/>
    <property type="evidence" value="ECO:0007669"/>
    <property type="project" value="InterPro"/>
</dbReference>
<keyword evidence="9" id="KW-1185">Reference proteome</keyword>
<evidence type="ECO:0000313" key="9">
    <source>
        <dbReference type="Proteomes" id="UP000007151"/>
    </source>
</evidence>
<feature type="domain" description="C2H2-type" evidence="7">
    <location>
        <begin position="304"/>
        <end position="332"/>
    </location>
</feature>
<feature type="domain" description="C2H2-type" evidence="7">
    <location>
        <begin position="366"/>
        <end position="393"/>
    </location>
</feature>
<accession>A0A212EHI6</accession>
<dbReference type="PROSITE" id="PS00028">
    <property type="entry name" value="ZINC_FINGER_C2H2_1"/>
    <property type="match status" value="5"/>
</dbReference>
<dbReference type="InParanoid" id="A0A212EHI6"/>
<gene>
    <name evidence="8" type="ORF">KGM_215704</name>
</gene>
<keyword evidence="2" id="KW-0677">Repeat</keyword>
<evidence type="ECO:0000256" key="3">
    <source>
        <dbReference type="ARBA" id="ARBA00022771"/>
    </source>
</evidence>
<dbReference type="GO" id="GO:0000977">
    <property type="term" value="F:RNA polymerase II transcription regulatory region sequence-specific DNA binding"/>
    <property type="evidence" value="ECO:0007669"/>
    <property type="project" value="TreeGrafter"/>
</dbReference>
<dbReference type="GO" id="GO:0008270">
    <property type="term" value="F:zinc ion binding"/>
    <property type="evidence" value="ECO:0007669"/>
    <property type="project" value="UniProtKB-KW"/>
</dbReference>
<dbReference type="Gene3D" id="3.30.160.60">
    <property type="entry name" value="Classic Zinc Finger"/>
    <property type="match status" value="3"/>
</dbReference>
<dbReference type="Proteomes" id="UP000007151">
    <property type="component" value="Unassembled WGS sequence"/>
</dbReference>
<evidence type="ECO:0000256" key="2">
    <source>
        <dbReference type="ARBA" id="ARBA00022737"/>
    </source>
</evidence>
<dbReference type="eggNOG" id="KOG1721">
    <property type="taxonomic scope" value="Eukaryota"/>
</dbReference>
<dbReference type="PROSITE" id="PS50157">
    <property type="entry name" value="ZINC_FINGER_C2H2_2"/>
    <property type="match status" value="4"/>
</dbReference>
<keyword evidence="1" id="KW-0479">Metal-binding</keyword>
<dbReference type="SUPFAM" id="SSF57667">
    <property type="entry name" value="beta-beta-alpha zinc fingers"/>
    <property type="match status" value="3"/>
</dbReference>